<protein>
    <submittedName>
        <fullName evidence="2">Uncharacterized protein</fullName>
    </submittedName>
</protein>
<feature type="chain" id="PRO_5009445760" evidence="1">
    <location>
        <begin position="29"/>
        <end position="221"/>
    </location>
</feature>
<proteinExistence type="predicted"/>
<name>A0A1E1KAD6_9HELO</name>
<evidence type="ECO:0000313" key="3">
    <source>
        <dbReference type="Proteomes" id="UP000178129"/>
    </source>
</evidence>
<reference evidence="3" key="1">
    <citation type="submission" date="2016-03" db="EMBL/GenBank/DDBJ databases">
        <authorList>
            <person name="Ploux O."/>
        </authorList>
    </citation>
    <scope>NUCLEOTIDE SEQUENCE [LARGE SCALE GENOMIC DNA]</scope>
    <source>
        <strain evidence="3">UK7</strain>
    </source>
</reference>
<accession>A0A1E1KAD6</accession>
<feature type="signal peptide" evidence="1">
    <location>
        <begin position="1"/>
        <end position="28"/>
    </location>
</feature>
<dbReference type="Proteomes" id="UP000178129">
    <property type="component" value="Unassembled WGS sequence"/>
</dbReference>
<evidence type="ECO:0000313" key="2">
    <source>
        <dbReference type="EMBL" id="CZS94951.1"/>
    </source>
</evidence>
<sequence length="221" mass="24475">MFCFIFSMVVAFCAVILPTAILSSACTARSLPLSPIEVDAFSAVAPSTSTSSPTAIATPEPSFPALRSCFRTSSLPSKKSVRFLTQDAFNNQEDADLVDFHSFEVDVDTPLRPCSVSSNSPHIPGAKYLLQFSPGSIKMVKHLGTYDIPSQASLHRPRCKNIINYRECFDCRRPALERYNWQYTVFPAPLFALSAHLPVYPLPTPGLTERAVTREKLTYFT</sequence>
<keyword evidence="1" id="KW-0732">Signal</keyword>
<organism evidence="2 3">
    <name type="scientific">Rhynchosporium graminicola</name>
    <dbReference type="NCBI Taxonomy" id="2792576"/>
    <lineage>
        <taxon>Eukaryota</taxon>
        <taxon>Fungi</taxon>
        <taxon>Dikarya</taxon>
        <taxon>Ascomycota</taxon>
        <taxon>Pezizomycotina</taxon>
        <taxon>Leotiomycetes</taxon>
        <taxon>Helotiales</taxon>
        <taxon>Ploettnerulaceae</taxon>
        <taxon>Rhynchosporium</taxon>
    </lineage>
</organism>
<evidence type="ECO:0000256" key="1">
    <source>
        <dbReference type="SAM" id="SignalP"/>
    </source>
</evidence>
<keyword evidence="3" id="KW-1185">Reference proteome</keyword>
<gene>
    <name evidence="2" type="ORF">RCO7_06483</name>
</gene>
<dbReference type="InParanoid" id="A0A1E1KAD6"/>
<dbReference type="AlphaFoldDB" id="A0A1E1KAD6"/>
<dbReference type="EMBL" id="FJUW01000009">
    <property type="protein sequence ID" value="CZS94951.1"/>
    <property type="molecule type" value="Genomic_DNA"/>
</dbReference>
<comment type="caution">
    <text evidence="2">The sequence shown here is derived from an EMBL/GenBank/DDBJ whole genome shotgun (WGS) entry which is preliminary data.</text>
</comment>